<dbReference type="InterPro" id="IPR008899">
    <property type="entry name" value="Znf_piccolo"/>
</dbReference>
<dbReference type="GO" id="GO:0008270">
    <property type="term" value="F:zinc ion binding"/>
    <property type="evidence" value="ECO:0007669"/>
    <property type="project" value="UniProtKB-KW"/>
</dbReference>
<dbReference type="Gene3D" id="3.30.40.10">
    <property type="entry name" value="Zinc/RING finger domain, C3HC4 (zinc finger)"/>
    <property type="match status" value="2"/>
</dbReference>
<sequence>MGNEASLEGGEAGLPAGLAPDGKGGFIQMPAGTEADLSNLSEEERKQLVAAVAKAQSRQVEEPPEAGGGKAPVGLSKSRTVDAFGEGPPPKPKPGRSPSSLSLLESRFRQEPKDPEQPRTGMFSSGFLSGANPLSAVSSAVSSASIPKFSLFGDEEEEEAAKQEGNGPPQAELLDHNSKGLNLADLLDHNSKGLNLADLLDHNSKGLNLVDLLDRNSKVLNLVDLLDHNSKVLNLADLLDHNSKVLNLADHLDHNSKVLNLADHLDHNSKGLNLVDLLDRNSKVLNLVDLLDHNSKVLNLADLLDHNSKVLNLADHLDHNSKVLNLADHLDHNSKGLNLVDLLVLLENPVGFNSRVNQDQMLAKDQPPNYNTCTQCRQQVCSLCGFSPPDSAGKEWLCLNCQMQRAVGGMEPPGPPMMKQPPKQGSAPHSPQRKDADPGKKPPMLTKQKSIVDTGKGGTPPTTPKPGAQPAPQLGQQTKRGLPPPLQKPTQSPKGSPQPSPAKTTPKQDGGGFFGGFGLGGLTEAQGSDSVTGKLFSGFGASKPQGGAASQASESVTGKLFSGFSGMTESAKPSAGSPQTTESVSGKMFGFGSSIFSSATNLISGEESKSPPASPPGSPPDSPIGSEADSPPGSPPDSGSDSPPETPPAYSKETASPKPEGKPSTDTSMPKLAGDKESPAPISDTEAQSCPLCKVKLNLGSGEVSNYSTCTECQKTVCNLCGFNPTPHLSEGGLAKKSTLIVGKIKEYQSSKPDN</sequence>
<dbReference type="OrthoDB" id="10059918at2759"/>
<gene>
    <name evidence="10" type="ORF">DNTS_018401</name>
</gene>
<dbReference type="GO" id="GO:1904071">
    <property type="term" value="P:presynaptic active zone assembly"/>
    <property type="evidence" value="ECO:0007669"/>
    <property type="project" value="TreeGrafter"/>
</dbReference>
<keyword evidence="1" id="KW-0479">Metal-binding</keyword>
<feature type="compositionally biased region" description="Polar residues" evidence="8">
    <location>
        <begin position="594"/>
        <end position="603"/>
    </location>
</feature>
<evidence type="ECO:0000259" key="9">
    <source>
        <dbReference type="Pfam" id="PF05715"/>
    </source>
</evidence>
<feature type="domain" description="Zinc finger piccolo-type" evidence="9">
    <location>
        <begin position="689"/>
        <end position="731"/>
    </location>
</feature>
<dbReference type="Proteomes" id="UP000316079">
    <property type="component" value="Unassembled WGS sequence"/>
</dbReference>
<comment type="caution">
    <text evidence="10">The sequence shown here is derived from an EMBL/GenBank/DDBJ whole genome shotgun (WGS) entry which is preliminary data.</text>
</comment>
<evidence type="ECO:0000313" key="11">
    <source>
        <dbReference type="Proteomes" id="UP000316079"/>
    </source>
</evidence>
<reference evidence="10 11" key="1">
    <citation type="journal article" date="2019" name="Sci. Data">
        <title>Hybrid genome assembly and annotation of Danionella translucida.</title>
        <authorList>
            <person name="Kadobianskyi M."/>
            <person name="Schulze L."/>
            <person name="Schuelke M."/>
            <person name="Judkewitz B."/>
        </authorList>
    </citation>
    <scope>NUCLEOTIDE SEQUENCE [LARGE SCALE GENOMIC DNA]</scope>
    <source>
        <strain evidence="10 11">Bolton</strain>
    </source>
</reference>
<feature type="compositionally biased region" description="Gly residues" evidence="8">
    <location>
        <begin position="509"/>
        <end position="521"/>
    </location>
</feature>
<dbReference type="PANTHER" id="PTHR14113:SF11">
    <property type="entry name" value="PROTEIN PICCOLO ISOFORM X1"/>
    <property type="match status" value="1"/>
</dbReference>
<dbReference type="PANTHER" id="PTHR14113">
    <property type="entry name" value="PICCOLO/BASSOON"/>
    <property type="match status" value="1"/>
</dbReference>
<feature type="compositionally biased region" description="Polar residues" evidence="8">
    <location>
        <begin position="488"/>
        <end position="507"/>
    </location>
</feature>
<keyword evidence="5" id="KW-0770">Synapse</keyword>
<dbReference type="InterPro" id="IPR052098">
    <property type="entry name" value="Presynaptic_Scaffold_Bsn/Pclo"/>
</dbReference>
<dbReference type="GO" id="GO:0048788">
    <property type="term" value="C:cytoskeleton of presynaptic active zone"/>
    <property type="evidence" value="ECO:0007669"/>
    <property type="project" value="TreeGrafter"/>
</dbReference>
<evidence type="ECO:0000256" key="1">
    <source>
        <dbReference type="ARBA" id="ARBA00022723"/>
    </source>
</evidence>
<dbReference type="GO" id="GO:0098882">
    <property type="term" value="F:structural constituent of presynaptic active zone"/>
    <property type="evidence" value="ECO:0007669"/>
    <property type="project" value="TreeGrafter"/>
</dbReference>
<proteinExistence type="predicted"/>
<dbReference type="InterPro" id="IPR011011">
    <property type="entry name" value="Znf_FYVE_PHD"/>
</dbReference>
<accession>A0A553QWN5</accession>
<evidence type="ECO:0000256" key="4">
    <source>
        <dbReference type="ARBA" id="ARBA00022833"/>
    </source>
</evidence>
<feature type="compositionally biased region" description="Basic and acidic residues" evidence="8">
    <location>
        <begin position="106"/>
        <end position="117"/>
    </location>
</feature>
<evidence type="ECO:0000256" key="6">
    <source>
        <dbReference type="ARBA" id="ARBA00023273"/>
    </source>
</evidence>
<dbReference type="SUPFAM" id="SSF57903">
    <property type="entry name" value="FYVE/PHD zinc finger"/>
    <property type="match status" value="2"/>
</dbReference>
<dbReference type="Pfam" id="PF05715">
    <property type="entry name" value="zf-piccolo"/>
    <property type="match status" value="2"/>
</dbReference>
<evidence type="ECO:0000256" key="3">
    <source>
        <dbReference type="ARBA" id="ARBA00022771"/>
    </source>
</evidence>
<evidence type="ECO:0000313" key="10">
    <source>
        <dbReference type="EMBL" id="TRY94383.1"/>
    </source>
</evidence>
<protein>
    <recommendedName>
        <fullName evidence="9">Zinc finger piccolo-type domain-containing protein</fullName>
    </recommendedName>
</protein>
<feature type="region of interest" description="Disordered" evidence="8">
    <location>
        <begin position="155"/>
        <end position="175"/>
    </location>
</feature>
<organism evidence="10 11">
    <name type="scientific">Danionella cerebrum</name>
    <dbReference type="NCBI Taxonomy" id="2873325"/>
    <lineage>
        <taxon>Eukaryota</taxon>
        <taxon>Metazoa</taxon>
        <taxon>Chordata</taxon>
        <taxon>Craniata</taxon>
        <taxon>Vertebrata</taxon>
        <taxon>Euteleostomi</taxon>
        <taxon>Actinopterygii</taxon>
        <taxon>Neopterygii</taxon>
        <taxon>Teleostei</taxon>
        <taxon>Ostariophysi</taxon>
        <taxon>Cypriniformes</taxon>
        <taxon>Danionidae</taxon>
        <taxon>Danioninae</taxon>
        <taxon>Danionella</taxon>
    </lineage>
</organism>
<dbReference type="GO" id="GO:0030424">
    <property type="term" value="C:axon"/>
    <property type="evidence" value="ECO:0007669"/>
    <property type="project" value="TreeGrafter"/>
</dbReference>
<dbReference type="GO" id="GO:0035418">
    <property type="term" value="P:protein localization to synapse"/>
    <property type="evidence" value="ECO:0007669"/>
    <property type="project" value="TreeGrafter"/>
</dbReference>
<keyword evidence="4" id="KW-0862">Zinc</keyword>
<evidence type="ECO:0000256" key="7">
    <source>
        <dbReference type="ARBA" id="ARBA00034101"/>
    </source>
</evidence>
<comment type="subcellular location">
    <subcellularLocation>
        <location evidence="7">Presynaptic active zone</location>
    </subcellularLocation>
</comment>
<dbReference type="EMBL" id="SRMA01025446">
    <property type="protein sequence ID" value="TRY94383.1"/>
    <property type="molecule type" value="Genomic_DNA"/>
</dbReference>
<dbReference type="GO" id="GO:0098978">
    <property type="term" value="C:glutamatergic synapse"/>
    <property type="evidence" value="ECO:0007669"/>
    <property type="project" value="TreeGrafter"/>
</dbReference>
<keyword evidence="11" id="KW-1185">Reference proteome</keyword>
<dbReference type="STRING" id="623744.A0A553QWN5"/>
<feature type="domain" description="Zinc finger piccolo-type" evidence="9">
    <location>
        <begin position="360"/>
        <end position="407"/>
    </location>
</feature>
<feature type="region of interest" description="Disordered" evidence="8">
    <location>
        <begin position="1"/>
        <end position="126"/>
    </location>
</feature>
<keyword evidence="2" id="KW-0677">Repeat</keyword>
<keyword evidence="3" id="KW-0863">Zinc-finger</keyword>
<evidence type="ECO:0000256" key="5">
    <source>
        <dbReference type="ARBA" id="ARBA00023018"/>
    </source>
</evidence>
<evidence type="ECO:0000256" key="2">
    <source>
        <dbReference type="ARBA" id="ARBA00022737"/>
    </source>
</evidence>
<feature type="compositionally biased region" description="Low complexity" evidence="8">
    <location>
        <begin position="623"/>
        <end position="643"/>
    </location>
</feature>
<keyword evidence="6" id="KW-0966">Cell projection</keyword>
<name>A0A553QWN5_9TELE</name>
<feature type="region of interest" description="Disordered" evidence="8">
    <location>
        <begin position="409"/>
        <end position="687"/>
    </location>
</feature>
<dbReference type="GO" id="GO:0098982">
    <property type="term" value="C:GABA-ergic synapse"/>
    <property type="evidence" value="ECO:0007669"/>
    <property type="project" value="TreeGrafter"/>
</dbReference>
<feature type="compositionally biased region" description="Low complexity" evidence="8">
    <location>
        <begin position="1"/>
        <end position="21"/>
    </location>
</feature>
<dbReference type="AlphaFoldDB" id="A0A553QWN5"/>
<evidence type="ECO:0000256" key="8">
    <source>
        <dbReference type="SAM" id="MobiDB-lite"/>
    </source>
</evidence>
<dbReference type="InterPro" id="IPR013083">
    <property type="entry name" value="Znf_RING/FYVE/PHD"/>
</dbReference>
<feature type="compositionally biased region" description="Pro residues" evidence="8">
    <location>
        <begin position="612"/>
        <end position="622"/>
    </location>
</feature>
<feature type="compositionally biased region" description="Low complexity" evidence="8">
    <location>
        <begin position="96"/>
        <end position="105"/>
    </location>
</feature>